<dbReference type="GO" id="GO:0016020">
    <property type="term" value="C:membrane"/>
    <property type="evidence" value="ECO:0007669"/>
    <property type="project" value="UniProtKB-SubCell"/>
</dbReference>
<feature type="transmembrane region" description="Helical" evidence="5">
    <location>
        <begin position="89"/>
        <end position="117"/>
    </location>
</feature>
<proteinExistence type="predicted"/>
<dbReference type="InterPro" id="IPR013525">
    <property type="entry name" value="ABC2_TM"/>
</dbReference>
<organism evidence="7 8">
    <name type="scientific">Clostridium thailandense</name>
    <dbReference type="NCBI Taxonomy" id="2794346"/>
    <lineage>
        <taxon>Bacteria</taxon>
        <taxon>Bacillati</taxon>
        <taxon>Bacillota</taxon>
        <taxon>Clostridia</taxon>
        <taxon>Eubacteriales</taxon>
        <taxon>Clostridiaceae</taxon>
        <taxon>Clostridium</taxon>
    </lineage>
</organism>
<evidence type="ECO:0000256" key="1">
    <source>
        <dbReference type="ARBA" id="ARBA00004141"/>
    </source>
</evidence>
<evidence type="ECO:0000256" key="5">
    <source>
        <dbReference type="SAM" id="Phobius"/>
    </source>
</evidence>
<evidence type="ECO:0000313" key="7">
    <source>
        <dbReference type="EMBL" id="MBV7275279.1"/>
    </source>
</evidence>
<evidence type="ECO:0000256" key="2">
    <source>
        <dbReference type="ARBA" id="ARBA00022692"/>
    </source>
</evidence>
<protein>
    <submittedName>
        <fullName evidence="7">ABC transporter permease</fullName>
    </submittedName>
</protein>
<dbReference type="RefSeq" id="WP_218322333.1">
    <property type="nucleotide sequence ID" value="NZ_JAEEGC010000118.1"/>
</dbReference>
<dbReference type="EMBL" id="JAEEGC010000118">
    <property type="protein sequence ID" value="MBV7275279.1"/>
    <property type="molecule type" value="Genomic_DNA"/>
</dbReference>
<feature type="transmembrane region" description="Helical" evidence="5">
    <location>
        <begin position="213"/>
        <end position="232"/>
    </location>
</feature>
<evidence type="ECO:0000259" key="6">
    <source>
        <dbReference type="Pfam" id="PF01061"/>
    </source>
</evidence>
<accession>A0A949U2R4</accession>
<feature type="transmembrane region" description="Helical" evidence="5">
    <location>
        <begin position="21"/>
        <end position="43"/>
    </location>
</feature>
<sequence length="238" mass="26328">MNAFLYGVVLHWKLDIRNKGVLLTYYVVPLVFFAFMGGIFTSINPIAKDTLIQSMTIFGVTMGAILGAPTPLVELYGSEIKKAYKVGGIPLWVAGVNNFISAFVHLFIMSLVIFFIAPLAFNTKIPENLILYFLYLGIFIIACVAVGTVLGVLIKSTSKLTMTSQFIFLPSIMLAGIMFPVNMLPKALESLGEIFPATWGFKLMTSETFDVKIIIPLVIIMFVSICISVYELSRINLE</sequence>
<reference evidence="7" key="1">
    <citation type="submission" date="2020-12" db="EMBL/GenBank/DDBJ databases">
        <title>Clostridium thailandense sp. nov., a novel acetogenic bacterium isolated from peat land soil in Thailand.</title>
        <authorList>
            <person name="Chaikitkaew S."/>
            <person name="Birkeland N.K."/>
        </authorList>
    </citation>
    <scope>NUCLEOTIDE SEQUENCE</scope>
    <source>
        <strain evidence="7">PL3</strain>
    </source>
</reference>
<evidence type="ECO:0000313" key="8">
    <source>
        <dbReference type="Proteomes" id="UP000694308"/>
    </source>
</evidence>
<keyword evidence="4 5" id="KW-0472">Membrane</keyword>
<keyword evidence="3 5" id="KW-1133">Transmembrane helix</keyword>
<name>A0A949U2R4_9CLOT</name>
<evidence type="ECO:0000256" key="4">
    <source>
        <dbReference type="ARBA" id="ARBA00023136"/>
    </source>
</evidence>
<keyword evidence="8" id="KW-1185">Reference proteome</keyword>
<feature type="transmembrane region" description="Helical" evidence="5">
    <location>
        <begin position="166"/>
        <end position="184"/>
    </location>
</feature>
<evidence type="ECO:0000256" key="3">
    <source>
        <dbReference type="ARBA" id="ARBA00022989"/>
    </source>
</evidence>
<dbReference type="AlphaFoldDB" id="A0A949U2R4"/>
<comment type="caution">
    <text evidence="7">The sequence shown here is derived from an EMBL/GenBank/DDBJ whole genome shotgun (WGS) entry which is preliminary data.</text>
</comment>
<gene>
    <name evidence="7" type="ORF">I6U48_20475</name>
</gene>
<dbReference type="GO" id="GO:0140359">
    <property type="term" value="F:ABC-type transporter activity"/>
    <property type="evidence" value="ECO:0007669"/>
    <property type="project" value="InterPro"/>
</dbReference>
<dbReference type="Pfam" id="PF01061">
    <property type="entry name" value="ABC2_membrane"/>
    <property type="match status" value="1"/>
</dbReference>
<keyword evidence="2 5" id="KW-0812">Transmembrane</keyword>
<feature type="transmembrane region" description="Helical" evidence="5">
    <location>
        <begin position="129"/>
        <end position="154"/>
    </location>
</feature>
<feature type="transmembrane region" description="Helical" evidence="5">
    <location>
        <begin position="55"/>
        <end position="77"/>
    </location>
</feature>
<dbReference type="Proteomes" id="UP000694308">
    <property type="component" value="Unassembled WGS sequence"/>
</dbReference>
<comment type="subcellular location">
    <subcellularLocation>
        <location evidence="1">Membrane</location>
        <topology evidence="1">Multi-pass membrane protein</topology>
    </subcellularLocation>
</comment>
<feature type="domain" description="ABC-2 type transporter transmembrane" evidence="6">
    <location>
        <begin position="12"/>
        <end position="206"/>
    </location>
</feature>